<gene>
    <name evidence="4" type="ORF">LX64_00902</name>
</gene>
<evidence type="ECO:0000259" key="3">
    <source>
        <dbReference type="Pfam" id="PF16344"/>
    </source>
</evidence>
<comment type="caution">
    <text evidence="4">The sequence shown here is derived from an EMBL/GenBank/DDBJ whole genome shotgun (WGS) entry which is preliminary data.</text>
</comment>
<keyword evidence="1" id="KW-1133">Transmembrane helix</keyword>
<feature type="transmembrane region" description="Helical" evidence="1">
    <location>
        <begin position="74"/>
        <end position="95"/>
    </location>
</feature>
<keyword evidence="5" id="KW-1185">Reference proteome</keyword>
<dbReference type="Proteomes" id="UP000249547">
    <property type="component" value="Unassembled WGS sequence"/>
</dbReference>
<dbReference type="InterPro" id="IPR006860">
    <property type="entry name" value="FecR"/>
</dbReference>
<dbReference type="Gene3D" id="2.60.120.1440">
    <property type="match status" value="1"/>
</dbReference>
<dbReference type="GO" id="GO:0016989">
    <property type="term" value="F:sigma factor antagonist activity"/>
    <property type="evidence" value="ECO:0007669"/>
    <property type="project" value="TreeGrafter"/>
</dbReference>
<dbReference type="PANTHER" id="PTHR30273">
    <property type="entry name" value="PERIPLASMIC SIGNAL SENSOR AND SIGMA FACTOR ACTIVATOR FECR-RELATED"/>
    <property type="match status" value="1"/>
</dbReference>
<dbReference type="PANTHER" id="PTHR30273:SF2">
    <property type="entry name" value="PROTEIN FECR"/>
    <property type="match status" value="1"/>
</dbReference>
<sequence>MNTNDNKNDINWDKLLDAFEGEDSSTSLTPEEFALLANAKEIQARLHTDQFDENIGWERFVAARDQKRTRVFRLVRFAAAAVILVAVGLGAWFSLTPAVPSTTIAEAGEPGKVKFKLSNGKVLEVEKTTSLQQASSGASVQVQADKAVYSAGDATVAANALDTLEVPRGMQFALQLSDGTRVFVNAGSRFVFPPVFAGATREVYVDGEAYLDVAANAQQPFIVHAGDASMKVLGTGFNVNNYSSNVITTLSSGKLLVMAANSQVVLLPGEQARFQKSNATLEKTTVDTRPFTAWKDGDIFFEDATLEEIATTLSRMYDYDVRFSQVSLEKKRFTIDMRRPQYVQDVFKQISQSDQHVQFKMEGRVVKIVYQP</sequence>
<keyword evidence="1" id="KW-0472">Membrane</keyword>
<feature type="domain" description="FecR protein" evidence="2">
    <location>
        <begin position="162"/>
        <end position="254"/>
    </location>
</feature>
<dbReference type="Pfam" id="PF16344">
    <property type="entry name" value="FecR_C"/>
    <property type="match status" value="1"/>
</dbReference>
<evidence type="ECO:0000313" key="4">
    <source>
        <dbReference type="EMBL" id="RAJ08255.1"/>
    </source>
</evidence>
<evidence type="ECO:0000259" key="2">
    <source>
        <dbReference type="Pfam" id="PF04773"/>
    </source>
</evidence>
<feature type="domain" description="Protein FecR C-terminal" evidence="3">
    <location>
        <begin position="299"/>
        <end position="368"/>
    </location>
</feature>
<dbReference type="Gene3D" id="3.55.50.30">
    <property type="match status" value="1"/>
</dbReference>
<reference evidence="4 5" key="1">
    <citation type="submission" date="2018-06" db="EMBL/GenBank/DDBJ databases">
        <title>Genomic Encyclopedia of Archaeal and Bacterial Type Strains, Phase II (KMG-II): from individual species to whole genera.</title>
        <authorList>
            <person name="Goeker M."/>
        </authorList>
    </citation>
    <scope>NUCLEOTIDE SEQUENCE [LARGE SCALE GENOMIC DNA]</scope>
    <source>
        <strain evidence="4 5">DSM 23857</strain>
    </source>
</reference>
<evidence type="ECO:0000313" key="5">
    <source>
        <dbReference type="Proteomes" id="UP000249547"/>
    </source>
</evidence>
<dbReference type="EMBL" id="QLLL01000002">
    <property type="protein sequence ID" value="RAJ08255.1"/>
    <property type="molecule type" value="Genomic_DNA"/>
</dbReference>
<dbReference type="InterPro" id="IPR032508">
    <property type="entry name" value="FecR_C"/>
</dbReference>
<dbReference type="AlphaFoldDB" id="A0A327QWD0"/>
<protein>
    <submittedName>
        <fullName evidence="4">FecR family protein</fullName>
    </submittedName>
</protein>
<evidence type="ECO:0000256" key="1">
    <source>
        <dbReference type="SAM" id="Phobius"/>
    </source>
</evidence>
<dbReference type="OrthoDB" id="737880at2"/>
<organism evidence="4 5">
    <name type="scientific">Chitinophaga skermanii</name>
    <dbReference type="NCBI Taxonomy" id="331697"/>
    <lineage>
        <taxon>Bacteria</taxon>
        <taxon>Pseudomonadati</taxon>
        <taxon>Bacteroidota</taxon>
        <taxon>Chitinophagia</taxon>
        <taxon>Chitinophagales</taxon>
        <taxon>Chitinophagaceae</taxon>
        <taxon>Chitinophaga</taxon>
    </lineage>
</organism>
<accession>A0A327QWD0</accession>
<dbReference type="RefSeq" id="WP_111596421.1">
    <property type="nucleotide sequence ID" value="NZ_QLLL01000002.1"/>
</dbReference>
<dbReference type="PIRSF" id="PIRSF018266">
    <property type="entry name" value="FecR"/>
    <property type="match status" value="1"/>
</dbReference>
<name>A0A327QWD0_9BACT</name>
<keyword evidence="1" id="KW-0812">Transmembrane</keyword>
<dbReference type="Pfam" id="PF04773">
    <property type="entry name" value="FecR"/>
    <property type="match status" value="1"/>
</dbReference>
<proteinExistence type="predicted"/>
<dbReference type="InterPro" id="IPR012373">
    <property type="entry name" value="Ferrdict_sens_TM"/>
</dbReference>